<dbReference type="AlphaFoldDB" id="A0A8D9BGQ5"/>
<proteinExistence type="predicted"/>
<name>A0A8D9BGQ5_9HEMI</name>
<sequence>MHEQIWFPQVKNCFILVGILLCYEEGIITLLTIVIFWINIIGTRITIFGPNFLLLDRTHLGFKRRKERIRSCCFEISSCTIKSWERLTQVPGQFVMEGFSVVLMIGSSFILMYDFIVHVST</sequence>
<dbReference type="EMBL" id="HBUF01633057">
    <property type="protein sequence ID" value="CAG6783556.1"/>
    <property type="molecule type" value="Transcribed_RNA"/>
</dbReference>
<protein>
    <submittedName>
        <fullName evidence="2">Uncharacterized protein</fullName>
    </submittedName>
</protein>
<reference evidence="2" key="1">
    <citation type="submission" date="2021-05" db="EMBL/GenBank/DDBJ databases">
        <authorList>
            <person name="Alioto T."/>
            <person name="Alioto T."/>
            <person name="Gomez Garrido J."/>
        </authorList>
    </citation>
    <scope>NUCLEOTIDE SEQUENCE</scope>
</reference>
<accession>A0A8D9BGQ5</accession>
<keyword evidence="1" id="KW-0812">Transmembrane</keyword>
<feature type="transmembrane region" description="Helical" evidence="1">
    <location>
        <begin position="12"/>
        <end position="38"/>
    </location>
</feature>
<organism evidence="2">
    <name type="scientific">Cacopsylla melanoneura</name>
    <dbReference type="NCBI Taxonomy" id="428564"/>
    <lineage>
        <taxon>Eukaryota</taxon>
        <taxon>Metazoa</taxon>
        <taxon>Ecdysozoa</taxon>
        <taxon>Arthropoda</taxon>
        <taxon>Hexapoda</taxon>
        <taxon>Insecta</taxon>
        <taxon>Pterygota</taxon>
        <taxon>Neoptera</taxon>
        <taxon>Paraneoptera</taxon>
        <taxon>Hemiptera</taxon>
        <taxon>Sternorrhyncha</taxon>
        <taxon>Psylloidea</taxon>
        <taxon>Psyllidae</taxon>
        <taxon>Psyllinae</taxon>
        <taxon>Cacopsylla</taxon>
    </lineage>
</organism>
<evidence type="ECO:0000313" key="2">
    <source>
        <dbReference type="EMBL" id="CAG6783556.1"/>
    </source>
</evidence>
<keyword evidence="1" id="KW-0472">Membrane</keyword>
<feature type="transmembrane region" description="Helical" evidence="1">
    <location>
        <begin position="94"/>
        <end position="116"/>
    </location>
</feature>
<keyword evidence="1" id="KW-1133">Transmembrane helix</keyword>
<evidence type="ECO:0000256" key="1">
    <source>
        <dbReference type="SAM" id="Phobius"/>
    </source>
</evidence>